<keyword evidence="2" id="KW-1185">Reference proteome</keyword>
<sequence>MAASKVTLELLIDTKSLLLGLSSSSSQSNPRWDKNSLLNPKIFSTKAPIWLLDDIPVTKKKLHKCSKEEAAAGELGGFVKGLVTYMVADDLVVQPMSTIFCINALNKFNVKQVGALVDLGMDEIGGNARVERDKASQRKSLPCD</sequence>
<dbReference type="Pfam" id="PF05056">
    <property type="entry name" value="DUF674"/>
    <property type="match status" value="1"/>
</dbReference>
<proteinExistence type="predicted"/>
<organism evidence="1 2">
    <name type="scientific">Ilex paraguariensis</name>
    <name type="common">yerba mate</name>
    <dbReference type="NCBI Taxonomy" id="185542"/>
    <lineage>
        <taxon>Eukaryota</taxon>
        <taxon>Viridiplantae</taxon>
        <taxon>Streptophyta</taxon>
        <taxon>Embryophyta</taxon>
        <taxon>Tracheophyta</taxon>
        <taxon>Spermatophyta</taxon>
        <taxon>Magnoliopsida</taxon>
        <taxon>eudicotyledons</taxon>
        <taxon>Gunneridae</taxon>
        <taxon>Pentapetalae</taxon>
        <taxon>asterids</taxon>
        <taxon>campanulids</taxon>
        <taxon>Aquifoliales</taxon>
        <taxon>Aquifoliaceae</taxon>
        <taxon>Ilex</taxon>
    </lineage>
</organism>
<accession>A0ABC8REJ0</accession>
<dbReference type="PANTHER" id="PTHR33103:SF19">
    <property type="entry name" value="OS09G0544700 PROTEIN"/>
    <property type="match status" value="1"/>
</dbReference>
<protein>
    <submittedName>
        <fullName evidence="1">Uncharacterized protein</fullName>
    </submittedName>
</protein>
<evidence type="ECO:0000313" key="2">
    <source>
        <dbReference type="Proteomes" id="UP001642360"/>
    </source>
</evidence>
<comment type="caution">
    <text evidence="1">The sequence shown here is derived from an EMBL/GenBank/DDBJ whole genome shotgun (WGS) entry which is preliminary data.</text>
</comment>
<dbReference type="InterPro" id="IPR007750">
    <property type="entry name" value="DUF674"/>
</dbReference>
<dbReference type="Proteomes" id="UP001642360">
    <property type="component" value="Unassembled WGS sequence"/>
</dbReference>
<dbReference type="EMBL" id="CAUOFW020001292">
    <property type="protein sequence ID" value="CAK9143369.1"/>
    <property type="molecule type" value="Genomic_DNA"/>
</dbReference>
<gene>
    <name evidence="1" type="ORF">ILEXP_LOCUS11076</name>
</gene>
<reference evidence="1 2" key="1">
    <citation type="submission" date="2024-02" db="EMBL/GenBank/DDBJ databases">
        <authorList>
            <person name="Vignale AGUSTIN F."/>
            <person name="Sosa J E."/>
            <person name="Modenutti C."/>
        </authorList>
    </citation>
    <scope>NUCLEOTIDE SEQUENCE [LARGE SCALE GENOMIC DNA]</scope>
</reference>
<dbReference type="PANTHER" id="PTHR33103">
    <property type="entry name" value="OS01G0153900 PROTEIN"/>
    <property type="match status" value="1"/>
</dbReference>
<name>A0ABC8REJ0_9AQUA</name>
<evidence type="ECO:0000313" key="1">
    <source>
        <dbReference type="EMBL" id="CAK9143369.1"/>
    </source>
</evidence>
<dbReference type="AlphaFoldDB" id="A0ABC8REJ0"/>